<protein>
    <submittedName>
        <fullName evidence="1">Uncharacterized protein</fullName>
    </submittedName>
</protein>
<sequence length="145" mass="16643">MAHFGGKIDSEFFPMGSYMEIHGGSFHSDRERVFEIRTWLRGEAAYWLVGLVEEDAPEIYHLECFLLALRKRFEDPLVEEKARGELQRLQKGSLSVSDFAAEFHELASCLCGRPEMVLVQLFEDALHPKVLQWALVNGNPETLME</sequence>
<proteinExistence type="predicted"/>
<organism evidence="1 2">
    <name type="scientific">Sphaerodactylus townsendi</name>
    <dbReference type="NCBI Taxonomy" id="933632"/>
    <lineage>
        <taxon>Eukaryota</taxon>
        <taxon>Metazoa</taxon>
        <taxon>Chordata</taxon>
        <taxon>Craniata</taxon>
        <taxon>Vertebrata</taxon>
        <taxon>Euteleostomi</taxon>
        <taxon>Lepidosauria</taxon>
        <taxon>Squamata</taxon>
        <taxon>Bifurcata</taxon>
        <taxon>Gekkota</taxon>
        <taxon>Sphaerodactylidae</taxon>
        <taxon>Sphaerodactylus</taxon>
    </lineage>
</organism>
<accession>A0ACB8F0A5</accession>
<gene>
    <name evidence="1" type="ORF">K3G42_019053</name>
</gene>
<keyword evidence="2" id="KW-1185">Reference proteome</keyword>
<dbReference type="EMBL" id="CM037625">
    <property type="protein sequence ID" value="KAH7998696.1"/>
    <property type="molecule type" value="Genomic_DNA"/>
</dbReference>
<evidence type="ECO:0000313" key="2">
    <source>
        <dbReference type="Proteomes" id="UP000827872"/>
    </source>
</evidence>
<name>A0ACB8F0A5_9SAUR</name>
<evidence type="ECO:0000313" key="1">
    <source>
        <dbReference type="EMBL" id="KAH7998696.1"/>
    </source>
</evidence>
<comment type="caution">
    <text evidence="1">The sequence shown here is derived from an EMBL/GenBank/DDBJ whole genome shotgun (WGS) entry which is preliminary data.</text>
</comment>
<reference evidence="1" key="1">
    <citation type="submission" date="2021-08" db="EMBL/GenBank/DDBJ databases">
        <title>The first chromosome-level gecko genome reveals the dynamic sex chromosomes of Neotropical dwarf geckos (Sphaerodactylidae: Sphaerodactylus).</title>
        <authorList>
            <person name="Pinto B.J."/>
            <person name="Keating S.E."/>
            <person name="Gamble T."/>
        </authorList>
    </citation>
    <scope>NUCLEOTIDE SEQUENCE</scope>
    <source>
        <strain evidence="1">TG3544</strain>
    </source>
</reference>
<dbReference type="Proteomes" id="UP000827872">
    <property type="component" value="Linkage Group LG12"/>
</dbReference>